<dbReference type="CDD" id="cd07124">
    <property type="entry name" value="ALDH_PutA-P5CDH-RocA"/>
    <property type="match status" value="1"/>
</dbReference>
<sequence>MILPRTPMGVFRNEPFTDFSHSDKQHAMKDALLKVGDLLGHEYPLIIGGERLHTPGKIESHNPARPAQIVGIHQKAGKDHAEAAIQAALTAFSAWKYVPAGTRSSLLLRAAEIIQHRKFEFCAWLVYEVGKNWAEADADVAETIDFLEFYAREALRLAAATTPIQYPGERDELLYIPLGVGAVIPPWNFPFAIMAGMTAAAIVTGNTVVLKPSSDSPTIAAKFVEVLEEAGMPPGVVNFCPGSGATFGNAIVEHPKTRFIAFTGSRDVGLDIHEKAAKTQPGQIWIKRTVLEMGGKDSIIVSGDCDLDAAVDGVIASAFGFSGQKCSACSRAIVDELVYDLFIERIRERVASLTIGDPTLNPNMGPVVNHAAMQSILSYIEIGKSEGRLIAGGQAIESPEGGYFVAPTVFADVAPTARLAQEEIFGPVLALIKAKGFEEALSIANNTEYGLTGAIYTHDRVELDRARLDFHVGNLYLNRKCTGAMVGAHPFGGFNMSGTDSKAGGPDYLLLFTQAKSVAERLSV</sequence>
<proteinExistence type="inferred from homology"/>
<dbReference type="InterPro" id="IPR016161">
    <property type="entry name" value="Ald_DH/histidinol_DH"/>
</dbReference>
<keyword evidence="4" id="KW-0520">NAD</keyword>
<dbReference type="InterPro" id="IPR050485">
    <property type="entry name" value="Proline_metab_enzyme"/>
</dbReference>
<dbReference type="FunFam" id="3.40.605.10:FF:000045">
    <property type="entry name" value="1-pyrroline-5-carboxylate dehydrogenase 1"/>
    <property type="match status" value="1"/>
</dbReference>
<feature type="domain" description="Aldehyde dehydrogenase" evidence="8">
    <location>
        <begin position="56"/>
        <end position="518"/>
    </location>
</feature>
<dbReference type="EC" id="1.2.1.88" evidence="2"/>
<dbReference type="InterPro" id="IPR016162">
    <property type="entry name" value="Ald_DH_N"/>
</dbReference>
<reference evidence="9 10" key="1">
    <citation type="journal article" date="2018" name="Front. Microbiol.">
        <title>Hydrolytic Capabilities as a Key to Environmental Success: Chitinolytic and Cellulolytic Acidobacteria From Acidic Sub-arctic Soils and Boreal Peatlands.</title>
        <authorList>
            <person name="Belova S.E."/>
            <person name="Ravin N.V."/>
            <person name="Pankratov T.A."/>
            <person name="Rakitin A.L."/>
            <person name="Ivanova A.A."/>
            <person name="Beletsky A.V."/>
            <person name="Mardanov A.V."/>
            <person name="Sinninghe Damste J.S."/>
            <person name="Dedysh S.N."/>
        </authorList>
    </citation>
    <scope>NUCLEOTIDE SEQUENCE [LARGE SCALE GENOMIC DNA]</scope>
    <source>
        <strain evidence="9 10">SBC82</strain>
    </source>
</reference>
<dbReference type="PANTHER" id="PTHR42862:SF1">
    <property type="entry name" value="DELTA-1-PYRROLINE-5-CARBOXYLATE DEHYDROGENASE 2, ISOFORM A-RELATED"/>
    <property type="match status" value="1"/>
</dbReference>
<evidence type="ECO:0000256" key="5">
    <source>
        <dbReference type="ARBA" id="ARBA00032259"/>
    </source>
</evidence>
<protein>
    <recommendedName>
        <fullName evidence="5">L-glutamate gamma-semialdehyde dehydrogenase</fullName>
        <ecNumber evidence="2">1.2.1.88</ecNumber>
    </recommendedName>
    <alternativeName>
        <fullName evidence="5">L-glutamate gamma-semialdehyde dehydrogenase</fullName>
    </alternativeName>
</protein>
<dbReference type="Gene3D" id="3.40.309.10">
    <property type="entry name" value="Aldehyde Dehydrogenase, Chain A, domain 2"/>
    <property type="match status" value="1"/>
</dbReference>
<evidence type="ECO:0000259" key="8">
    <source>
        <dbReference type="Pfam" id="PF00171"/>
    </source>
</evidence>
<dbReference type="InterPro" id="IPR016160">
    <property type="entry name" value="Ald_DH_CS_CYS"/>
</dbReference>
<evidence type="ECO:0000313" key="10">
    <source>
        <dbReference type="Proteomes" id="UP000253606"/>
    </source>
</evidence>
<evidence type="ECO:0000256" key="2">
    <source>
        <dbReference type="ARBA" id="ARBA00012884"/>
    </source>
</evidence>
<dbReference type="SUPFAM" id="SSF53720">
    <property type="entry name" value="ALDH-like"/>
    <property type="match status" value="1"/>
</dbReference>
<organism evidence="9 10">
    <name type="scientific">Acidisarcina polymorpha</name>
    <dbReference type="NCBI Taxonomy" id="2211140"/>
    <lineage>
        <taxon>Bacteria</taxon>
        <taxon>Pseudomonadati</taxon>
        <taxon>Acidobacteriota</taxon>
        <taxon>Terriglobia</taxon>
        <taxon>Terriglobales</taxon>
        <taxon>Acidobacteriaceae</taxon>
        <taxon>Acidisarcina</taxon>
    </lineage>
</organism>
<dbReference type="Proteomes" id="UP000253606">
    <property type="component" value="Chromosome"/>
</dbReference>
<dbReference type="GO" id="GO:0004657">
    <property type="term" value="F:proline dehydrogenase activity"/>
    <property type="evidence" value="ECO:0007669"/>
    <property type="project" value="UniProtKB-ARBA"/>
</dbReference>
<comment type="pathway">
    <text evidence="1">Amino-acid degradation; L-proline degradation into L-glutamate; L-glutamate from L-proline: step 2/2.</text>
</comment>
<dbReference type="AlphaFoldDB" id="A0A2Z5G151"/>
<evidence type="ECO:0000313" key="9">
    <source>
        <dbReference type="EMBL" id="AXC12881.1"/>
    </source>
</evidence>
<dbReference type="KEGG" id="abas:ACPOL_3596"/>
<dbReference type="NCBIfam" id="TIGR01237">
    <property type="entry name" value="D1pyr5carbox2"/>
    <property type="match status" value="1"/>
</dbReference>
<evidence type="ECO:0000256" key="1">
    <source>
        <dbReference type="ARBA" id="ARBA00004786"/>
    </source>
</evidence>
<evidence type="ECO:0000256" key="4">
    <source>
        <dbReference type="ARBA" id="ARBA00023027"/>
    </source>
</evidence>
<dbReference type="PROSITE" id="PS00070">
    <property type="entry name" value="ALDEHYDE_DEHYDR_CYS"/>
    <property type="match status" value="1"/>
</dbReference>
<comment type="catalytic activity">
    <reaction evidence="6">
        <text>L-glutamate 5-semialdehyde + NAD(+) + H2O = L-glutamate + NADH + 2 H(+)</text>
        <dbReference type="Rhea" id="RHEA:30235"/>
        <dbReference type="ChEBI" id="CHEBI:15377"/>
        <dbReference type="ChEBI" id="CHEBI:15378"/>
        <dbReference type="ChEBI" id="CHEBI:29985"/>
        <dbReference type="ChEBI" id="CHEBI:57540"/>
        <dbReference type="ChEBI" id="CHEBI:57945"/>
        <dbReference type="ChEBI" id="CHEBI:58066"/>
        <dbReference type="EC" id="1.2.1.88"/>
    </reaction>
</comment>
<dbReference type="FunFam" id="3.40.309.10:FF:000005">
    <property type="entry name" value="1-pyrroline-5-carboxylate dehydrogenase 1"/>
    <property type="match status" value="1"/>
</dbReference>
<gene>
    <name evidence="9" type="ORF">ACPOL_3596</name>
</gene>
<dbReference type="Gene3D" id="3.40.605.10">
    <property type="entry name" value="Aldehyde Dehydrogenase, Chain A, domain 1"/>
    <property type="match status" value="1"/>
</dbReference>
<evidence type="ECO:0000256" key="7">
    <source>
        <dbReference type="ARBA" id="ARBA00061617"/>
    </source>
</evidence>
<dbReference type="InterPro" id="IPR015590">
    <property type="entry name" value="Aldehyde_DH_dom"/>
</dbReference>
<dbReference type="InterPro" id="IPR005932">
    <property type="entry name" value="RocA"/>
</dbReference>
<keyword evidence="3" id="KW-0560">Oxidoreductase</keyword>
<dbReference type="GO" id="GO:0009898">
    <property type="term" value="C:cytoplasmic side of plasma membrane"/>
    <property type="evidence" value="ECO:0007669"/>
    <property type="project" value="TreeGrafter"/>
</dbReference>
<comment type="similarity">
    <text evidence="7">Belongs to the aldehyde dehydrogenase family. RocA subfamily.</text>
</comment>
<evidence type="ECO:0000256" key="6">
    <source>
        <dbReference type="ARBA" id="ARBA00048142"/>
    </source>
</evidence>
<name>A0A2Z5G151_9BACT</name>
<accession>A0A2Z5G151</accession>
<dbReference type="InterPro" id="IPR016163">
    <property type="entry name" value="Ald_DH_C"/>
</dbReference>
<keyword evidence="10" id="KW-1185">Reference proteome</keyword>
<dbReference type="EMBL" id="CP030840">
    <property type="protein sequence ID" value="AXC12881.1"/>
    <property type="molecule type" value="Genomic_DNA"/>
</dbReference>
<dbReference type="NCBIfam" id="NF002852">
    <property type="entry name" value="PRK03137.1"/>
    <property type="match status" value="1"/>
</dbReference>
<evidence type="ECO:0000256" key="3">
    <source>
        <dbReference type="ARBA" id="ARBA00023002"/>
    </source>
</evidence>
<dbReference type="PANTHER" id="PTHR42862">
    <property type="entry name" value="DELTA-1-PYRROLINE-5-CARBOXYLATE DEHYDROGENASE 1, ISOFORM A-RELATED"/>
    <property type="match status" value="1"/>
</dbReference>
<dbReference type="GO" id="GO:0010133">
    <property type="term" value="P:L-proline catabolic process to L-glutamate"/>
    <property type="evidence" value="ECO:0007669"/>
    <property type="project" value="TreeGrafter"/>
</dbReference>
<dbReference type="Pfam" id="PF00171">
    <property type="entry name" value="Aldedh"/>
    <property type="match status" value="1"/>
</dbReference>
<dbReference type="GO" id="GO:0003842">
    <property type="term" value="F:L-glutamate gamma-semialdehyde dehydrogenase activity"/>
    <property type="evidence" value="ECO:0007669"/>
    <property type="project" value="UniProtKB-EC"/>
</dbReference>